<feature type="transmembrane region" description="Helical" evidence="1">
    <location>
        <begin position="108"/>
        <end position="127"/>
    </location>
</feature>
<evidence type="ECO:0008006" key="5">
    <source>
        <dbReference type="Google" id="ProtNLM"/>
    </source>
</evidence>
<accession>A0A1C5K467</accession>
<keyword evidence="1" id="KW-0812">Transmembrane</keyword>
<dbReference type="InterPro" id="IPR029058">
    <property type="entry name" value="AB_hydrolase_fold"/>
</dbReference>
<dbReference type="STRING" id="745366.GA0070213_117107"/>
<sequence length="544" mass="58977">MASTRGRLIGLFALAAALPAVEEAVLVAARFHAAQGLAPQVTAVWPYDSYHDMRWLLVYHDSWGSFGLGLLALIVIRALLSALLTWLAWPAGEARPSRRWLLRRNLEVAVVAALVVSPWAALSVAFSAVALSWYLFASLGPLVVTAPFLARAGVVDRWWRGLPTIELLGWSTLNFVVLTLAGALISSAPGWWGVPVAAFAGTVNGVLWLRTVAAAVLPVRVRLPRVPAAPIVIALAVVGAIWAESFIGVAAGGQDGPWRPPVVTQRLPAEVREAVIVLGGHDSRWQGTPPADPRVERFSYRGLDRRGRPLPYEPEATHQSLDTSAGLLAAQVEALHRRTGRPIALVGQSEGAMVARAFLDKLPRGPVTAVVLFSPLVQAGRTYYPPPGYEGWGVATGWQLRALFWLANLPRPVKDHPDEAFVRSMLVDAAFYRNRTLCPVPGVRIIAFLPTVSAAEAPPGEYTHVPVYQMPALHGGLIGNRAVQDQVIRFLEGAPVDQPRREYDLLQRLGSAWQAPSLLLSQNPVWSASREGDPARTGRVCQPR</sequence>
<feature type="transmembrane region" description="Helical" evidence="1">
    <location>
        <begin position="63"/>
        <end position="87"/>
    </location>
</feature>
<evidence type="ECO:0000256" key="1">
    <source>
        <dbReference type="SAM" id="Phobius"/>
    </source>
</evidence>
<dbReference type="SUPFAM" id="SSF53474">
    <property type="entry name" value="alpha/beta-Hydrolases"/>
    <property type="match status" value="1"/>
</dbReference>
<keyword evidence="1" id="KW-1133">Transmembrane helix</keyword>
<feature type="chain" id="PRO_5038566616" description="Alpha/beta hydrolase family protein" evidence="2">
    <location>
        <begin position="23"/>
        <end position="544"/>
    </location>
</feature>
<dbReference type="RefSeq" id="WP_091070676.1">
    <property type="nucleotide sequence ID" value="NZ_FMDM01000017.1"/>
</dbReference>
<dbReference type="OrthoDB" id="3365390at2"/>
<dbReference type="EMBL" id="FMDM01000017">
    <property type="protein sequence ID" value="SCG77136.1"/>
    <property type="molecule type" value="Genomic_DNA"/>
</dbReference>
<feature type="transmembrane region" description="Helical" evidence="1">
    <location>
        <begin position="229"/>
        <end position="251"/>
    </location>
</feature>
<feature type="transmembrane region" description="Helical" evidence="1">
    <location>
        <begin position="133"/>
        <end position="155"/>
    </location>
</feature>
<dbReference type="Proteomes" id="UP000199360">
    <property type="component" value="Unassembled WGS sequence"/>
</dbReference>
<feature type="transmembrane region" description="Helical" evidence="1">
    <location>
        <begin position="167"/>
        <end position="185"/>
    </location>
</feature>
<evidence type="ECO:0000313" key="4">
    <source>
        <dbReference type="Proteomes" id="UP000199360"/>
    </source>
</evidence>
<gene>
    <name evidence="3" type="ORF">GA0070213_117107</name>
</gene>
<proteinExistence type="predicted"/>
<organism evidence="3 4">
    <name type="scientific">Micromonospora humi</name>
    <dbReference type="NCBI Taxonomy" id="745366"/>
    <lineage>
        <taxon>Bacteria</taxon>
        <taxon>Bacillati</taxon>
        <taxon>Actinomycetota</taxon>
        <taxon>Actinomycetes</taxon>
        <taxon>Micromonosporales</taxon>
        <taxon>Micromonosporaceae</taxon>
        <taxon>Micromonospora</taxon>
    </lineage>
</organism>
<reference evidence="4" key="1">
    <citation type="submission" date="2016-06" db="EMBL/GenBank/DDBJ databases">
        <authorList>
            <person name="Varghese N."/>
            <person name="Submissions Spin"/>
        </authorList>
    </citation>
    <scope>NUCLEOTIDE SEQUENCE [LARGE SCALE GENOMIC DNA]</scope>
    <source>
        <strain evidence="4">DSM 45647</strain>
    </source>
</reference>
<name>A0A1C5K467_9ACTN</name>
<protein>
    <recommendedName>
        <fullName evidence="5">Alpha/beta hydrolase family protein</fullName>
    </recommendedName>
</protein>
<keyword evidence="4" id="KW-1185">Reference proteome</keyword>
<feature type="transmembrane region" description="Helical" evidence="1">
    <location>
        <begin position="191"/>
        <end position="217"/>
    </location>
</feature>
<dbReference type="Gene3D" id="3.40.50.1820">
    <property type="entry name" value="alpha/beta hydrolase"/>
    <property type="match status" value="1"/>
</dbReference>
<keyword evidence="1" id="KW-0472">Membrane</keyword>
<evidence type="ECO:0000313" key="3">
    <source>
        <dbReference type="EMBL" id="SCG77136.1"/>
    </source>
</evidence>
<dbReference type="AlphaFoldDB" id="A0A1C5K467"/>
<feature type="signal peptide" evidence="2">
    <location>
        <begin position="1"/>
        <end position="22"/>
    </location>
</feature>
<evidence type="ECO:0000256" key="2">
    <source>
        <dbReference type="SAM" id="SignalP"/>
    </source>
</evidence>
<keyword evidence="2" id="KW-0732">Signal</keyword>